<proteinExistence type="predicted"/>
<accession>A0ABP0LWK4</accession>
<comment type="caution">
    <text evidence="2">The sequence shown here is derived from an EMBL/GenBank/DDBJ whole genome shotgun (WGS) entry which is preliminary data.</text>
</comment>
<protein>
    <submittedName>
        <fullName evidence="2">Uncharacterized protein</fullName>
    </submittedName>
</protein>
<evidence type="ECO:0000313" key="3">
    <source>
        <dbReference type="Proteomes" id="UP001642484"/>
    </source>
</evidence>
<sequence>MSWEDSDVEYIPAVLRRPKVANHTAHESFTADTRDHEDHTFCGMMFDVQCKGPEEGGVPVEFLVITSLAVRGDLGPLTVWTTAGTFRKKEHDSAKWDCIYEAEHPPSYEKYTPLTLRAPIRLLPGQSCGLYVHSKLPGDDALVYDNQRAFVTHEDAVFRVLPGQAHLSNRPFGRHGMWGFPWRERREFVGRICYGVNYVLWNPVAEIHQRFPPGFKQAVWTILLCARKPESPFYWLHDNVLFYILNLCKYDWFDHKACSTPKRLQQKLHGTEGSQACGHADTGRQELLRSLSSDADSTESESNSNSITSNESSW</sequence>
<evidence type="ECO:0000256" key="1">
    <source>
        <dbReference type="SAM" id="MobiDB-lite"/>
    </source>
</evidence>
<dbReference type="EMBL" id="CAXAMN010014514">
    <property type="protein sequence ID" value="CAK9043603.1"/>
    <property type="molecule type" value="Genomic_DNA"/>
</dbReference>
<feature type="region of interest" description="Disordered" evidence="1">
    <location>
        <begin position="290"/>
        <end position="314"/>
    </location>
</feature>
<organism evidence="2 3">
    <name type="scientific">Durusdinium trenchii</name>
    <dbReference type="NCBI Taxonomy" id="1381693"/>
    <lineage>
        <taxon>Eukaryota</taxon>
        <taxon>Sar</taxon>
        <taxon>Alveolata</taxon>
        <taxon>Dinophyceae</taxon>
        <taxon>Suessiales</taxon>
        <taxon>Symbiodiniaceae</taxon>
        <taxon>Durusdinium</taxon>
    </lineage>
</organism>
<gene>
    <name evidence="2" type="ORF">CCMP2556_LOCUS23066</name>
</gene>
<evidence type="ECO:0000313" key="2">
    <source>
        <dbReference type="EMBL" id="CAK9043603.1"/>
    </source>
</evidence>
<keyword evidence="3" id="KW-1185">Reference proteome</keyword>
<reference evidence="2 3" key="1">
    <citation type="submission" date="2024-02" db="EMBL/GenBank/DDBJ databases">
        <authorList>
            <person name="Chen Y."/>
            <person name="Shah S."/>
            <person name="Dougan E. K."/>
            <person name="Thang M."/>
            <person name="Chan C."/>
        </authorList>
    </citation>
    <scope>NUCLEOTIDE SEQUENCE [LARGE SCALE GENOMIC DNA]</scope>
</reference>
<dbReference type="Proteomes" id="UP001642484">
    <property type="component" value="Unassembled WGS sequence"/>
</dbReference>
<name>A0ABP0LWK4_9DINO</name>